<dbReference type="InterPro" id="IPR024593">
    <property type="entry name" value="DUF3444"/>
</dbReference>
<feature type="coiled-coil region" evidence="1">
    <location>
        <begin position="217"/>
        <end position="254"/>
    </location>
</feature>
<feature type="region of interest" description="Disordered" evidence="2">
    <location>
        <begin position="751"/>
        <end position="784"/>
    </location>
</feature>
<feature type="coiled-coil region" evidence="1">
    <location>
        <begin position="109"/>
        <end position="177"/>
    </location>
</feature>
<sequence length="1075" mass="125481">MDKSPDLQLIELSKVNLRRTMNEIQDRASSVILLNLRWKEMENVLDSAQTSVEERLREAISREDELKKRTNKIEEEIERNEKFVKDRLEEHKVKEEELGRQFRDLELGKKNNEEMLREVELKQKQLEGLKLKEEDFLLKEKGLERQLKNLEFSVEQCEQQRNEVKLLEKMVKDKLEEIGLKEKDLENCLRKCGLKEEQFVLKEESLGKRCMEFELKEKALEERRRDLEFSVKQCEQQREEVKLMEKSVKEQLEDVGLKEKDLGKCLKEYELKEEQFGLKEKSFEKHCMEFELEEKAFKERCRDLEVKVKQYEQDYKELELKSEQCEERFRGVMLMEESIATQSELIKEKEEQFRLKMNHLEQLSRDLTMKETSLEKSYQDLEAKQKYNEDCLREVELKEKQLEESFDDLGRKYKLQFEDVQYKVKQCDQRFMELMLEEKLVKDQFEQIEAKERQLGLRESHFEQRSKDFELKEKGLEQRYQELGAKEKHCDECLRKVKLREKEIEELSAERRRKYEQQSSDLEFNVKKCEQQFKDLESKEKKLVEWSKELERKWSLASALHAQVEWSTKIASEAPLSAMTTVSSNELASNHVKGSKQAKQKVDGFANVIDKGVDMPMPDAAPKGLGSSRITKNKRMRKLVDKSDESFETVSETETEDAVGHEDCGNNSGLNSKANTGCPPRKSSRQKQHISYAEKLIDGDIVSSPCKRSKVTAAPKTNEKKVHDFAKKKDNSVSPTVASVKCPKEVTCKASEAGESKGKEEEPVNKTDELSPVNCGSDVKPSPQEIEYPEPEFSDFEKQRAENCFAVNQVWAMYDTLDGMPRFYAWINKVFNPGFKLQITWLEPYPDEKLEQNWVDLCLPVCCGKYYSGYTETCVDRLMFSHRIDPIKSFGKCFLVYPKKGETWALFRDWDINWTSEPENHKPSSRYDIVEVLTDFDEEAGIVVSHVGKVKGFVSIFRKTARYGVLSFKVSSRELYRFSHQIPSFKMTGKERDVPVGSFELDPASVPTNLDELVDPGEDMLGCNLTQTEGNSTSIDAVENINTQKMCERNALSSDCFKPRRSARDLSRKGRQVNA</sequence>
<dbReference type="Proteomes" id="UP001396334">
    <property type="component" value="Unassembled WGS sequence"/>
</dbReference>
<evidence type="ECO:0000256" key="2">
    <source>
        <dbReference type="SAM" id="MobiDB-lite"/>
    </source>
</evidence>
<keyword evidence="1" id="KW-0175">Coiled coil</keyword>
<gene>
    <name evidence="4" type="ORF">V6N11_017332</name>
</gene>
<feature type="domain" description="DUF3444" evidence="3">
    <location>
        <begin position="783"/>
        <end position="991"/>
    </location>
</feature>
<evidence type="ECO:0000256" key="1">
    <source>
        <dbReference type="SAM" id="Coils"/>
    </source>
</evidence>
<feature type="region of interest" description="Disordered" evidence="2">
    <location>
        <begin position="616"/>
        <end position="689"/>
    </location>
</feature>
<evidence type="ECO:0000313" key="5">
    <source>
        <dbReference type="Proteomes" id="UP001396334"/>
    </source>
</evidence>
<dbReference type="PANTHER" id="PTHR45089:SF42">
    <property type="entry name" value="J DOMAIN-CONTAINING PROTEIN"/>
    <property type="match status" value="1"/>
</dbReference>
<evidence type="ECO:0000313" key="4">
    <source>
        <dbReference type="EMBL" id="KAK9042255.1"/>
    </source>
</evidence>
<dbReference type="EMBL" id="JBBPBN010000004">
    <property type="protein sequence ID" value="KAK9042255.1"/>
    <property type="molecule type" value="Genomic_DNA"/>
</dbReference>
<evidence type="ECO:0000259" key="3">
    <source>
        <dbReference type="Pfam" id="PF11926"/>
    </source>
</evidence>
<protein>
    <recommendedName>
        <fullName evidence="3">DUF3444 domain-containing protein</fullName>
    </recommendedName>
</protein>
<dbReference type="PANTHER" id="PTHR45089">
    <property type="entry name" value="DNAJ HEAT SHOCK AMINO-TERMINAL DOMAIN PROTEIN-RELATED"/>
    <property type="match status" value="1"/>
</dbReference>
<feature type="compositionally biased region" description="Basic and acidic residues" evidence="2">
    <location>
        <begin position="751"/>
        <end position="769"/>
    </location>
</feature>
<organism evidence="4 5">
    <name type="scientific">Hibiscus sabdariffa</name>
    <name type="common">roselle</name>
    <dbReference type="NCBI Taxonomy" id="183260"/>
    <lineage>
        <taxon>Eukaryota</taxon>
        <taxon>Viridiplantae</taxon>
        <taxon>Streptophyta</taxon>
        <taxon>Embryophyta</taxon>
        <taxon>Tracheophyta</taxon>
        <taxon>Spermatophyta</taxon>
        <taxon>Magnoliopsida</taxon>
        <taxon>eudicotyledons</taxon>
        <taxon>Gunneridae</taxon>
        <taxon>Pentapetalae</taxon>
        <taxon>rosids</taxon>
        <taxon>malvids</taxon>
        <taxon>Malvales</taxon>
        <taxon>Malvaceae</taxon>
        <taxon>Malvoideae</taxon>
        <taxon>Hibiscus</taxon>
    </lineage>
</organism>
<proteinExistence type="predicted"/>
<reference evidence="4 5" key="1">
    <citation type="journal article" date="2024" name="G3 (Bethesda)">
        <title>Genome assembly of Hibiscus sabdariffa L. provides insights into metabolisms of medicinal natural products.</title>
        <authorList>
            <person name="Kim T."/>
        </authorList>
    </citation>
    <scope>NUCLEOTIDE SEQUENCE [LARGE SCALE GENOMIC DNA]</scope>
    <source>
        <strain evidence="4">TK-2024</strain>
        <tissue evidence="4">Old leaves</tissue>
    </source>
</reference>
<accession>A0ABR2TXP7</accession>
<keyword evidence="5" id="KW-1185">Reference proteome</keyword>
<name>A0ABR2TXP7_9ROSI</name>
<feature type="coiled-coil region" evidence="1">
    <location>
        <begin position="490"/>
        <end position="539"/>
    </location>
</feature>
<feature type="coiled-coil region" evidence="1">
    <location>
        <begin position="294"/>
        <end position="366"/>
    </location>
</feature>
<dbReference type="Pfam" id="PF11926">
    <property type="entry name" value="DUF3444"/>
    <property type="match status" value="1"/>
</dbReference>
<comment type="caution">
    <text evidence="4">The sequence shown here is derived from an EMBL/GenBank/DDBJ whole genome shotgun (WGS) entry which is preliminary data.</text>
</comment>
<feature type="compositionally biased region" description="Polar residues" evidence="2">
    <location>
        <begin position="665"/>
        <end position="675"/>
    </location>
</feature>